<evidence type="ECO:0000256" key="1">
    <source>
        <dbReference type="ARBA" id="ARBA00010690"/>
    </source>
</evidence>
<accession>A0A6S6RZW2</accession>
<sequence>MAESSGEKSEEATPKKLRDAKKKGQVSSSKDIPPAFIMLVGALYFWLAGSWLLEKLVELFILIPSLQVLPFPQAVGATSDIMVKLVVGAILLPFITMLTVTALLSNILQFGFIFAFDPVMPKLEKISFTSGFKKIFSIKQLIDTVFSLVKTILIALALIYVIRSGISELIHDIKQCDVLCQVEIVSDLFMTLLMIVLPLMMVMAVLDLAFQKTQFAKDQKMTKEEVKREMKDMFGDPNIKGERSNIRREMNENDVRTRLKTARLVIVDIGIAIALHYEQGETPLPVVVAIGKAGMARKMVEIAQVEDVPVFTDRGLAEDLLEEGKIDQFIPATTIDRVANAMRKTNG</sequence>
<proteinExistence type="inferred from homology"/>
<keyword evidence="3" id="KW-0812">Transmembrane</keyword>
<dbReference type="GO" id="GO:0009306">
    <property type="term" value="P:protein secretion"/>
    <property type="evidence" value="ECO:0007669"/>
    <property type="project" value="InterPro"/>
</dbReference>
<evidence type="ECO:0000313" key="4">
    <source>
        <dbReference type="EMBL" id="CAA6801651.1"/>
    </source>
</evidence>
<gene>
    <name evidence="4" type="ORF">HELGO_WM28392</name>
</gene>
<dbReference type="InterPro" id="IPR029025">
    <property type="entry name" value="T3SS_substrate_exporter_C"/>
</dbReference>
<dbReference type="PANTHER" id="PTHR30531">
    <property type="entry name" value="FLAGELLAR BIOSYNTHETIC PROTEIN FLHB"/>
    <property type="match status" value="1"/>
</dbReference>
<feature type="region of interest" description="Disordered" evidence="2">
    <location>
        <begin position="1"/>
        <end position="29"/>
    </location>
</feature>
<comment type="similarity">
    <text evidence="1">Belongs to the type III secretion exporter family.</text>
</comment>
<evidence type="ECO:0000256" key="3">
    <source>
        <dbReference type="SAM" id="Phobius"/>
    </source>
</evidence>
<dbReference type="Gene3D" id="3.40.1690.10">
    <property type="entry name" value="secretion proteins EscU"/>
    <property type="match status" value="1"/>
</dbReference>
<feature type="transmembrane region" description="Helical" evidence="3">
    <location>
        <begin position="141"/>
        <end position="162"/>
    </location>
</feature>
<evidence type="ECO:0000256" key="2">
    <source>
        <dbReference type="SAM" id="MobiDB-lite"/>
    </source>
</evidence>
<dbReference type="AlphaFoldDB" id="A0A6S6RZW2"/>
<dbReference type="PRINTS" id="PR00950">
    <property type="entry name" value="TYPE3IMSPROT"/>
</dbReference>
<dbReference type="PANTHER" id="PTHR30531:SF14">
    <property type="entry name" value="SURFACE PRESENTATION OF ANTIGENS PROTEIN SPAS"/>
    <property type="match status" value="1"/>
</dbReference>
<dbReference type="GO" id="GO:0005886">
    <property type="term" value="C:plasma membrane"/>
    <property type="evidence" value="ECO:0007669"/>
    <property type="project" value="TreeGrafter"/>
</dbReference>
<dbReference type="SUPFAM" id="SSF160544">
    <property type="entry name" value="EscU C-terminal domain-like"/>
    <property type="match status" value="1"/>
</dbReference>
<dbReference type="InterPro" id="IPR006135">
    <property type="entry name" value="T3SS_substrate_exporter"/>
</dbReference>
<feature type="transmembrane region" description="Helical" evidence="3">
    <location>
        <begin position="188"/>
        <end position="210"/>
    </location>
</feature>
<dbReference type="Pfam" id="PF01312">
    <property type="entry name" value="Bac_export_2"/>
    <property type="match status" value="1"/>
</dbReference>
<name>A0A6S6RZW2_9GAMM</name>
<feature type="compositionally biased region" description="Basic and acidic residues" evidence="2">
    <location>
        <begin position="1"/>
        <end position="17"/>
    </location>
</feature>
<protein>
    <submittedName>
        <fullName evidence="4">Type III secretion system protein</fullName>
    </submittedName>
</protein>
<organism evidence="4">
    <name type="scientific">uncultured Thiotrichaceae bacterium</name>
    <dbReference type="NCBI Taxonomy" id="298394"/>
    <lineage>
        <taxon>Bacteria</taxon>
        <taxon>Pseudomonadati</taxon>
        <taxon>Pseudomonadota</taxon>
        <taxon>Gammaproteobacteria</taxon>
        <taxon>Thiotrichales</taxon>
        <taxon>Thiotrichaceae</taxon>
        <taxon>environmental samples</taxon>
    </lineage>
</organism>
<keyword evidence="3" id="KW-1133">Transmembrane helix</keyword>
<keyword evidence="3" id="KW-0472">Membrane</keyword>
<feature type="transmembrane region" description="Helical" evidence="3">
    <location>
        <begin position="32"/>
        <end position="53"/>
    </location>
</feature>
<reference evidence="4" key="1">
    <citation type="submission" date="2020-01" db="EMBL/GenBank/DDBJ databases">
        <authorList>
            <person name="Meier V. D."/>
            <person name="Meier V D."/>
        </authorList>
    </citation>
    <scope>NUCLEOTIDE SEQUENCE</scope>
    <source>
        <strain evidence="4">HLG_WM_MAG_08</strain>
    </source>
</reference>
<dbReference type="EMBL" id="CACVAV010000026">
    <property type="protein sequence ID" value="CAA6801651.1"/>
    <property type="molecule type" value="Genomic_DNA"/>
</dbReference>